<dbReference type="AlphaFoldDB" id="A0A6L3ZEP7"/>
<evidence type="ECO:0000313" key="3">
    <source>
        <dbReference type="Proteomes" id="UP000484164"/>
    </source>
</evidence>
<proteinExistence type="predicted"/>
<dbReference type="EMBL" id="WBVQ01000002">
    <property type="protein sequence ID" value="KAB2815917.1"/>
    <property type="molecule type" value="Genomic_DNA"/>
</dbReference>
<dbReference type="Proteomes" id="UP000484164">
    <property type="component" value="Unassembled WGS sequence"/>
</dbReference>
<organism evidence="2 3">
    <name type="scientific">Phaeocystidibacter marisrubri</name>
    <dbReference type="NCBI Taxonomy" id="1577780"/>
    <lineage>
        <taxon>Bacteria</taxon>
        <taxon>Pseudomonadati</taxon>
        <taxon>Bacteroidota</taxon>
        <taxon>Flavobacteriia</taxon>
        <taxon>Flavobacteriales</taxon>
        <taxon>Phaeocystidibacteraceae</taxon>
        <taxon>Phaeocystidibacter</taxon>
    </lineage>
</organism>
<reference evidence="2 3" key="1">
    <citation type="submission" date="2019-10" db="EMBL/GenBank/DDBJ databases">
        <title>Genome sequence of Phaeocystidibacter marisrubri JCM30614 (type strain).</title>
        <authorList>
            <person name="Bowman J.P."/>
        </authorList>
    </citation>
    <scope>NUCLEOTIDE SEQUENCE [LARGE SCALE GENOMIC DNA]</scope>
    <source>
        <strain evidence="2 3">JCM 30614</strain>
    </source>
</reference>
<protein>
    <submittedName>
        <fullName evidence="2">Uncharacterized protein</fullName>
    </submittedName>
</protein>
<accession>A0A6L3ZEP7</accession>
<dbReference type="OrthoDB" id="9858850at2"/>
<gene>
    <name evidence="2" type="ORF">F8C82_09475</name>
</gene>
<keyword evidence="1" id="KW-0812">Transmembrane</keyword>
<comment type="caution">
    <text evidence="2">The sequence shown here is derived from an EMBL/GenBank/DDBJ whole genome shotgun (WGS) entry which is preliminary data.</text>
</comment>
<keyword evidence="1" id="KW-0472">Membrane</keyword>
<keyword evidence="3" id="KW-1185">Reference proteome</keyword>
<dbReference type="RefSeq" id="WP_151693346.1">
    <property type="nucleotide sequence ID" value="NZ_BMGX01000001.1"/>
</dbReference>
<feature type="transmembrane region" description="Helical" evidence="1">
    <location>
        <begin position="41"/>
        <end position="58"/>
    </location>
</feature>
<keyword evidence="1" id="KW-1133">Transmembrane helix</keyword>
<feature type="transmembrane region" description="Helical" evidence="1">
    <location>
        <begin position="14"/>
        <end position="35"/>
    </location>
</feature>
<evidence type="ECO:0000313" key="2">
    <source>
        <dbReference type="EMBL" id="KAB2815917.1"/>
    </source>
</evidence>
<name>A0A6L3ZEP7_9FLAO</name>
<sequence>MVEFNPGKMASKPIFMIGFTVLALVVSGSMVYNAMAEGEEPQWSSIAFGLGVVILLWYTRMTSKFYVRIHNDRIEWKVTRSNSEKILAKDVEVVDIYALSVDFVTKMGTVELSLANFDKGPITGEVVDAIKAWATENGIKVEE</sequence>
<evidence type="ECO:0000256" key="1">
    <source>
        <dbReference type="SAM" id="Phobius"/>
    </source>
</evidence>